<proteinExistence type="predicted"/>
<protein>
    <recommendedName>
        <fullName evidence="1">HPt domain-containing protein</fullName>
    </recommendedName>
</protein>
<dbReference type="InterPro" id="IPR008207">
    <property type="entry name" value="Sig_transdc_His_kin_Hpt_dom"/>
</dbReference>
<dbReference type="RefSeq" id="WP_028728841.1">
    <property type="nucleotide sequence ID" value="NZ_AUAE01000039.1"/>
</dbReference>
<accession>A0A0F5JSJ7</accession>
<gene>
    <name evidence="2" type="ORF">HMPREF1536_00018</name>
</gene>
<dbReference type="InterPro" id="IPR036641">
    <property type="entry name" value="HPT_dom_sf"/>
</dbReference>
<dbReference type="PATRIC" id="fig|1203610.3.peg.18"/>
<reference evidence="2 3" key="1">
    <citation type="submission" date="2013-04" db="EMBL/GenBank/DDBJ databases">
        <title>The Genome Sequence of Parabacteroides gordonii DSM 23371.</title>
        <authorList>
            <consortium name="The Broad Institute Genomics Platform"/>
            <person name="Earl A."/>
            <person name="Ward D."/>
            <person name="Feldgarden M."/>
            <person name="Gevers D."/>
            <person name="Martens E."/>
            <person name="Sakamoto M."/>
            <person name="Benno Y."/>
            <person name="Suzuki N."/>
            <person name="Matsunaga N."/>
            <person name="Koshihara K."/>
            <person name="Seki M."/>
            <person name="Komiya H."/>
            <person name="Walker B."/>
            <person name="Young S."/>
            <person name="Zeng Q."/>
            <person name="Gargeya S."/>
            <person name="Fitzgerald M."/>
            <person name="Haas B."/>
            <person name="Abouelleil A."/>
            <person name="Allen A.W."/>
            <person name="Alvarado L."/>
            <person name="Arachchi H.M."/>
            <person name="Berlin A.M."/>
            <person name="Chapman S.B."/>
            <person name="Gainer-Dewar J."/>
            <person name="Goldberg J."/>
            <person name="Griggs A."/>
            <person name="Gujja S."/>
            <person name="Hansen M."/>
            <person name="Howarth C."/>
            <person name="Imamovic A."/>
            <person name="Ireland A."/>
            <person name="Larimer J."/>
            <person name="McCowan C."/>
            <person name="Murphy C."/>
            <person name="Pearson M."/>
            <person name="Poon T.W."/>
            <person name="Priest M."/>
            <person name="Roberts A."/>
            <person name="Saif S."/>
            <person name="Shea T."/>
            <person name="Sisk P."/>
            <person name="Sykes S."/>
            <person name="Wortman J."/>
            <person name="Nusbaum C."/>
            <person name="Birren B."/>
        </authorList>
    </citation>
    <scope>NUCLEOTIDE SEQUENCE [LARGE SCALE GENOMIC DNA]</scope>
    <source>
        <strain evidence="2 3">MS-1</strain>
    </source>
</reference>
<evidence type="ECO:0000313" key="2">
    <source>
        <dbReference type="EMBL" id="KKB60644.1"/>
    </source>
</evidence>
<comment type="caution">
    <text evidence="2">The sequence shown here is derived from an EMBL/GenBank/DDBJ whole genome shotgun (WGS) entry which is preliminary data.</text>
</comment>
<dbReference type="STRING" id="1203610.HMPREF1536_00018"/>
<sequence>MTSEYKEKLQAYGVNLNSALNRFMENEQFYERILSKFPKDENFTLMEKSINENNIPLAFRYAHTLKGLVATLDLTNLLTILTPMTEKLRAGETDGIQEMLDQLKIEYKQICELITKQND</sequence>
<dbReference type="Pfam" id="PF01627">
    <property type="entry name" value="Hpt"/>
    <property type="match status" value="1"/>
</dbReference>
<dbReference type="HOGENOM" id="CLU_131453_1_0_10"/>
<dbReference type="Proteomes" id="UP000033035">
    <property type="component" value="Unassembled WGS sequence"/>
</dbReference>
<dbReference type="Gene3D" id="1.20.120.160">
    <property type="entry name" value="HPT domain"/>
    <property type="match status" value="1"/>
</dbReference>
<feature type="domain" description="HPt" evidence="1">
    <location>
        <begin position="41"/>
        <end position="110"/>
    </location>
</feature>
<organism evidence="2 3">
    <name type="scientific">Parabacteroides gordonii MS-1 = DSM 23371</name>
    <dbReference type="NCBI Taxonomy" id="1203610"/>
    <lineage>
        <taxon>Bacteria</taxon>
        <taxon>Pseudomonadati</taxon>
        <taxon>Bacteroidota</taxon>
        <taxon>Bacteroidia</taxon>
        <taxon>Bacteroidales</taxon>
        <taxon>Tannerellaceae</taxon>
        <taxon>Parabacteroides</taxon>
    </lineage>
</organism>
<evidence type="ECO:0000259" key="1">
    <source>
        <dbReference type="Pfam" id="PF01627"/>
    </source>
</evidence>
<keyword evidence="3" id="KW-1185">Reference proteome</keyword>
<dbReference type="EMBL" id="AQHW01000001">
    <property type="protein sequence ID" value="KKB60644.1"/>
    <property type="molecule type" value="Genomic_DNA"/>
</dbReference>
<dbReference type="GO" id="GO:0004672">
    <property type="term" value="F:protein kinase activity"/>
    <property type="evidence" value="ECO:0007669"/>
    <property type="project" value="UniProtKB-ARBA"/>
</dbReference>
<dbReference type="SUPFAM" id="SSF47226">
    <property type="entry name" value="Histidine-containing phosphotransfer domain, HPT domain"/>
    <property type="match status" value="1"/>
</dbReference>
<dbReference type="AlphaFoldDB" id="A0A0F5JSJ7"/>
<dbReference type="GO" id="GO:0000160">
    <property type="term" value="P:phosphorelay signal transduction system"/>
    <property type="evidence" value="ECO:0007669"/>
    <property type="project" value="InterPro"/>
</dbReference>
<name>A0A0F5JSJ7_9BACT</name>
<evidence type="ECO:0000313" key="3">
    <source>
        <dbReference type="Proteomes" id="UP000033035"/>
    </source>
</evidence>